<keyword evidence="3" id="KW-1185">Reference proteome</keyword>
<name>A0ABS3VV90_MICEH</name>
<reference evidence="2 3" key="1">
    <citation type="submission" date="2019-12" db="EMBL/GenBank/DDBJ databases">
        <title>Whole genome sequencing of endophytic Actinobacterium Micromonospora sp. MPMI6T.</title>
        <authorList>
            <person name="Evv R."/>
            <person name="Podile A.R."/>
        </authorList>
    </citation>
    <scope>NUCLEOTIDE SEQUENCE [LARGE SCALE GENOMIC DNA]</scope>
    <source>
        <strain evidence="2 3">MPMI6</strain>
    </source>
</reference>
<dbReference type="InterPro" id="IPR005302">
    <property type="entry name" value="MoCF_Sase_C"/>
</dbReference>
<dbReference type="SUPFAM" id="SSF141673">
    <property type="entry name" value="MOSC N-terminal domain-like"/>
    <property type="match status" value="1"/>
</dbReference>
<dbReference type="PROSITE" id="PS51340">
    <property type="entry name" value="MOSC"/>
    <property type="match status" value="1"/>
</dbReference>
<proteinExistence type="predicted"/>
<dbReference type="RefSeq" id="WP_208815435.1">
    <property type="nucleotide sequence ID" value="NZ_WVUH01000197.1"/>
</dbReference>
<protein>
    <submittedName>
        <fullName evidence="2">MOSC domain-containing protein</fullName>
    </submittedName>
</protein>
<dbReference type="SUPFAM" id="SSF50800">
    <property type="entry name" value="PK beta-barrel domain-like"/>
    <property type="match status" value="1"/>
</dbReference>
<sequence length="279" mass="29986">MRVASIHTYPVKGGRRLDHDAAPVEPWGLAGDRRWMVVGPDLVALTQRQLPGLALLRPAPYPGRSRPGAAGGISLRAPGRTALDVPEPTTGDRLAVRVFTHQPPVPVRVAGPDADAWLSDLLHRPVRLVWLDEPTAARQVNQEYGSPDDRVSLADGYPLLLANADSLADLNTGLAGAAEEPVPMTRFRPNLVVDGAGPWAEDSWLGGRLRVGPVTFRVVKPCVRCVVTTVDQETGVKGQQPLRVLADRRRVGQDLLFGVHLIPDVTGTVRCGDPVGPLT</sequence>
<dbReference type="InterPro" id="IPR005303">
    <property type="entry name" value="MOCOS_middle"/>
</dbReference>
<dbReference type="Pfam" id="PF03476">
    <property type="entry name" value="MOSC_N"/>
    <property type="match status" value="1"/>
</dbReference>
<organism evidence="2 3">
    <name type="scientific">Micromonospora echinofusca</name>
    <dbReference type="NCBI Taxonomy" id="47858"/>
    <lineage>
        <taxon>Bacteria</taxon>
        <taxon>Bacillati</taxon>
        <taxon>Actinomycetota</taxon>
        <taxon>Actinomycetes</taxon>
        <taxon>Micromonosporales</taxon>
        <taxon>Micromonosporaceae</taxon>
        <taxon>Micromonospora</taxon>
    </lineage>
</organism>
<feature type="domain" description="MOSC" evidence="1">
    <location>
        <begin position="133"/>
        <end position="278"/>
    </location>
</feature>
<dbReference type="PANTHER" id="PTHR14237:SF19">
    <property type="entry name" value="MITOCHONDRIAL AMIDOXIME REDUCING COMPONENT 1"/>
    <property type="match status" value="1"/>
</dbReference>
<evidence type="ECO:0000313" key="3">
    <source>
        <dbReference type="Proteomes" id="UP000823521"/>
    </source>
</evidence>
<evidence type="ECO:0000259" key="1">
    <source>
        <dbReference type="PROSITE" id="PS51340"/>
    </source>
</evidence>
<evidence type="ECO:0000313" key="2">
    <source>
        <dbReference type="EMBL" id="MBO4208445.1"/>
    </source>
</evidence>
<dbReference type="PANTHER" id="PTHR14237">
    <property type="entry name" value="MOLYBDOPTERIN COFACTOR SULFURASE MOSC"/>
    <property type="match status" value="1"/>
</dbReference>
<comment type="caution">
    <text evidence="2">The sequence shown here is derived from an EMBL/GenBank/DDBJ whole genome shotgun (WGS) entry which is preliminary data.</text>
</comment>
<accession>A0ABS3VV90</accession>
<gene>
    <name evidence="2" type="ORF">GSF22_20885</name>
</gene>
<dbReference type="Proteomes" id="UP000823521">
    <property type="component" value="Unassembled WGS sequence"/>
</dbReference>
<dbReference type="InterPro" id="IPR011037">
    <property type="entry name" value="Pyrv_Knase-like_insert_dom_sf"/>
</dbReference>
<dbReference type="Pfam" id="PF03473">
    <property type="entry name" value="MOSC"/>
    <property type="match status" value="1"/>
</dbReference>
<dbReference type="EMBL" id="WVUH01000197">
    <property type="protein sequence ID" value="MBO4208445.1"/>
    <property type="molecule type" value="Genomic_DNA"/>
</dbReference>